<name>A0ABQ9BZT8_9ROSI</name>
<proteinExistence type="predicted"/>
<keyword evidence="2" id="KW-1185">Reference proteome</keyword>
<dbReference type="EMBL" id="JAPFFI010000005">
    <property type="protein sequence ID" value="KAJ6392812.1"/>
    <property type="molecule type" value="Genomic_DNA"/>
</dbReference>
<comment type="caution">
    <text evidence="1">The sequence shown here is derived from an EMBL/GenBank/DDBJ whole genome shotgun (WGS) entry which is preliminary data.</text>
</comment>
<reference evidence="1" key="1">
    <citation type="submission" date="2022-10" db="EMBL/GenBank/DDBJ databases">
        <authorList>
            <person name="Hyden B.L."/>
            <person name="Feng K."/>
            <person name="Yates T."/>
            <person name="Jawdy S."/>
            <person name="Smart L.B."/>
            <person name="Muchero W."/>
        </authorList>
    </citation>
    <scope>NUCLEOTIDE SEQUENCE</scope>
    <source>
        <tissue evidence="1">Shoot tip</tissue>
    </source>
</reference>
<evidence type="ECO:0000313" key="1">
    <source>
        <dbReference type="EMBL" id="KAJ6392812.1"/>
    </source>
</evidence>
<sequence>MTFPFVHLFNGEPAKGKTKPETILRQLATKKGQMKSVDTVLAMGITQDVSFISQPAGDTGKVDLIRTSLNVRMEVSPLAVGYQVGSQVALYRDLLEGKFKEYTMCFAFSS</sequence>
<organism evidence="1 2">
    <name type="scientific">Salix suchowensis</name>
    <dbReference type="NCBI Taxonomy" id="1278906"/>
    <lineage>
        <taxon>Eukaryota</taxon>
        <taxon>Viridiplantae</taxon>
        <taxon>Streptophyta</taxon>
        <taxon>Embryophyta</taxon>
        <taxon>Tracheophyta</taxon>
        <taxon>Spermatophyta</taxon>
        <taxon>Magnoliopsida</taxon>
        <taxon>eudicotyledons</taxon>
        <taxon>Gunneridae</taxon>
        <taxon>Pentapetalae</taxon>
        <taxon>rosids</taxon>
        <taxon>fabids</taxon>
        <taxon>Malpighiales</taxon>
        <taxon>Salicaceae</taxon>
        <taxon>Saliceae</taxon>
        <taxon>Salix</taxon>
    </lineage>
</organism>
<accession>A0ABQ9BZT8</accession>
<gene>
    <name evidence="1" type="ORF">OIU77_022319</name>
</gene>
<protein>
    <submittedName>
        <fullName evidence="1">Uncharacterized protein</fullName>
    </submittedName>
</protein>
<evidence type="ECO:0000313" key="2">
    <source>
        <dbReference type="Proteomes" id="UP001141253"/>
    </source>
</evidence>
<dbReference type="Proteomes" id="UP001141253">
    <property type="component" value="Chromosome 1"/>
</dbReference>
<reference evidence="1" key="2">
    <citation type="journal article" date="2023" name="Int. J. Mol. Sci.">
        <title>De Novo Assembly and Annotation of 11 Diverse Shrub Willow (Salix) Genomes Reveals Novel Gene Organization in Sex-Linked Regions.</title>
        <authorList>
            <person name="Hyden B."/>
            <person name="Feng K."/>
            <person name="Yates T.B."/>
            <person name="Jawdy S."/>
            <person name="Cereghino C."/>
            <person name="Smart L.B."/>
            <person name="Muchero W."/>
        </authorList>
    </citation>
    <scope>NUCLEOTIDE SEQUENCE</scope>
    <source>
        <tissue evidence="1">Shoot tip</tissue>
    </source>
</reference>